<reference evidence="1" key="1">
    <citation type="submission" date="2020-10" db="EMBL/GenBank/DDBJ databases">
        <title>An improved Amphimedon queenslandica hologenome assembly reveals how three proteobacterial symbionts can extend the metabolic phenotypic of their marine sponge host.</title>
        <authorList>
            <person name="Degnan B."/>
            <person name="Degnan S."/>
            <person name="Xiang X."/>
        </authorList>
    </citation>
    <scope>NUCLEOTIDE SEQUENCE</scope>
    <source>
        <strain evidence="1">AqS2</strain>
    </source>
</reference>
<dbReference type="AlphaFoldDB" id="A0A930XXD6"/>
<protein>
    <submittedName>
        <fullName evidence="1">Uncharacterized protein</fullName>
    </submittedName>
</protein>
<evidence type="ECO:0000313" key="1">
    <source>
        <dbReference type="EMBL" id="MBF2734708.1"/>
    </source>
</evidence>
<proteinExistence type="predicted"/>
<sequence length="129" mass="13402">MNTNVRIFLRSSYKQHGEATLTVSLVASAATCPQLDPLTITWAVTVSVPWTDAGSHSDEAASAFSPVIIGASTDRTATGLAFHKSPATCRQIDVALGSGAPDSVELVRYDGNSPASNAALSNIHMESGN</sequence>
<keyword evidence="2" id="KW-1185">Reference proteome</keyword>
<name>A0A930XXD6_9GAMM</name>
<organism evidence="1 2">
    <name type="scientific">Candidatus Amphirhobacter heronislandensis</name>
    <dbReference type="NCBI Taxonomy" id="1732024"/>
    <lineage>
        <taxon>Bacteria</taxon>
        <taxon>Pseudomonadati</taxon>
        <taxon>Pseudomonadota</taxon>
        <taxon>Gammaproteobacteria</taxon>
        <taxon>Candidatus Tethybacterales</taxon>
        <taxon>Candidatus Tethybacteraceae</taxon>
        <taxon>Candidatus Amphirhobacter</taxon>
    </lineage>
</organism>
<feature type="non-terminal residue" evidence="1">
    <location>
        <position position="129"/>
    </location>
</feature>
<gene>
    <name evidence="1" type="ORF">ISN26_01195</name>
</gene>
<evidence type="ECO:0000313" key="2">
    <source>
        <dbReference type="Proteomes" id="UP000604381"/>
    </source>
</evidence>
<accession>A0A930XXD6</accession>
<dbReference type="EMBL" id="JADHEI010000021">
    <property type="protein sequence ID" value="MBF2734708.1"/>
    <property type="molecule type" value="Genomic_DNA"/>
</dbReference>
<dbReference type="Proteomes" id="UP000604381">
    <property type="component" value="Unassembled WGS sequence"/>
</dbReference>
<comment type="caution">
    <text evidence="1">The sequence shown here is derived from an EMBL/GenBank/DDBJ whole genome shotgun (WGS) entry which is preliminary data.</text>
</comment>